<dbReference type="CTD" id="33203"/>
<dbReference type="GO" id="GO:0008286">
    <property type="term" value="P:insulin receptor signaling pathway"/>
    <property type="evidence" value="ECO:0007669"/>
    <property type="project" value="TreeGrafter"/>
</dbReference>
<feature type="region of interest" description="Disordered" evidence="4">
    <location>
        <begin position="502"/>
        <end position="541"/>
    </location>
</feature>
<dbReference type="InterPro" id="IPR000980">
    <property type="entry name" value="SH2"/>
</dbReference>
<accession>A0A6P8W5G0</accession>
<dbReference type="PRINTS" id="PR00401">
    <property type="entry name" value="SH2DOMAIN"/>
</dbReference>
<organism evidence="6 7">
    <name type="scientific">Drosophila albomicans</name>
    <name type="common">Fruit fly</name>
    <dbReference type="NCBI Taxonomy" id="7291"/>
    <lineage>
        <taxon>Eukaryota</taxon>
        <taxon>Metazoa</taxon>
        <taxon>Ecdysozoa</taxon>
        <taxon>Arthropoda</taxon>
        <taxon>Hexapoda</taxon>
        <taxon>Insecta</taxon>
        <taxon>Pterygota</taxon>
        <taxon>Neoptera</taxon>
        <taxon>Endopterygota</taxon>
        <taxon>Diptera</taxon>
        <taxon>Brachycera</taxon>
        <taxon>Muscomorpha</taxon>
        <taxon>Ephydroidea</taxon>
        <taxon>Drosophilidae</taxon>
        <taxon>Drosophila</taxon>
    </lineage>
</organism>
<dbReference type="PANTHER" id="PTHR10155">
    <property type="entry name" value="PHOSPHATIDYLINOSITOL 3-KINASE REGULATORY SUBUNIT"/>
    <property type="match status" value="1"/>
</dbReference>
<dbReference type="GO" id="GO:0005942">
    <property type="term" value="C:phosphatidylinositol 3-kinase complex"/>
    <property type="evidence" value="ECO:0007669"/>
    <property type="project" value="TreeGrafter"/>
</dbReference>
<dbReference type="SUPFAM" id="SSF55550">
    <property type="entry name" value="SH2 domain"/>
    <property type="match status" value="2"/>
</dbReference>
<evidence type="ECO:0000256" key="2">
    <source>
        <dbReference type="PROSITE-ProRule" id="PRU00191"/>
    </source>
</evidence>
<dbReference type="PANTHER" id="PTHR10155:SF10">
    <property type="entry name" value="PI3K21B, ISOFORM B"/>
    <property type="match status" value="1"/>
</dbReference>
<evidence type="ECO:0000256" key="3">
    <source>
        <dbReference type="SAM" id="Coils"/>
    </source>
</evidence>
<dbReference type="OrthoDB" id="3175255at2759"/>
<gene>
    <name evidence="7" type="primary">LOC117564121</name>
</gene>
<protein>
    <submittedName>
        <fullName evidence="7">Phosphatidylinositol 3-kinase regulatory subunit gamma</fullName>
    </submittedName>
</protein>
<dbReference type="Pfam" id="PF16454">
    <property type="entry name" value="PI3K_P85_iSH2"/>
    <property type="match status" value="1"/>
</dbReference>
<dbReference type="AlphaFoldDB" id="A0A6P8W5G0"/>
<dbReference type="SMART" id="SM00252">
    <property type="entry name" value="SH2"/>
    <property type="match status" value="2"/>
</dbReference>
<dbReference type="InterPro" id="IPR036860">
    <property type="entry name" value="SH2_dom_sf"/>
</dbReference>
<dbReference type="RefSeq" id="XP_034098669.1">
    <property type="nucleotide sequence ID" value="XM_034242778.2"/>
</dbReference>
<dbReference type="InterPro" id="IPR032498">
    <property type="entry name" value="PI3K_P85_iSH2"/>
</dbReference>
<reference evidence="7" key="1">
    <citation type="submission" date="2025-08" db="UniProtKB">
        <authorList>
            <consortium name="RefSeq"/>
        </authorList>
    </citation>
    <scope>IDENTIFICATION</scope>
    <source>
        <strain evidence="7">15112-1751.03</strain>
        <tissue evidence="7">Whole Adult</tissue>
    </source>
</reference>
<proteinExistence type="predicted"/>
<feature type="compositionally biased region" description="Low complexity" evidence="4">
    <location>
        <begin position="522"/>
        <end position="535"/>
    </location>
</feature>
<evidence type="ECO:0000313" key="6">
    <source>
        <dbReference type="Proteomes" id="UP000515160"/>
    </source>
</evidence>
<dbReference type="Pfam" id="PF00017">
    <property type="entry name" value="SH2"/>
    <property type="match status" value="2"/>
</dbReference>
<sequence>MLPSPLHYSTMSPLAPPVHDPKKDLLRTAPWYWGNITREAAKNVLDGKPDGSFLVRDAQAKKGEYTLTLMKDGNEKLIKICHMNGNYYFVEKYPFNSVVEMINYYTVNSLKMYNKTLDITLSNPIYCPYDDDEAQPQGDIRLLSDEFIRCSQLLLQREQALDQKKTAFNEIREELVEKKLHQSVFCNAEKMFRSQIALIESFMIKPVNIGGGTTTTGSTTGGTTGSIVGGGGVNNVGGCNIAKWEEEHEHMQDNLAKLKCHLEGMHNKMETLNLYIKTRKEEEQLLERQINATKPELQELQLRKDKHIERLKGFGLTEDDLNVILEMGFDQWKQYFEKASNQPHRNEALWFLKDAKRRDAEELLKEAPTGTFLIRARDAGHYALSIVCKAGIHHCIIYETETGFGFAAPYNIYSSLKKLVEHYASNSLEEHNDTLTTVLRTPVLYWVQNKQHILAQMQEELELEQEQERLAQESTELMPPPAVTSLQAAAMAMPSSAPIPMTRVRDHHHHSGHDTVDASLGSSETETPPASTSPSNFSTSQ</sequence>
<dbReference type="GO" id="GO:0046935">
    <property type="term" value="F:1-phosphatidylinositol-3-kinase regulator activity"/>
    <property type="evidence" value="ECO:0007669"/>
    <property type="project" value="TreeGrafter"/>
</dbReference>
<evidence type="ECO:0000259" key="5">
    <source>
        <dbReference type="PROSITE" id="PS50001"/>
    </source>
</evidence>
<dbReference type="GeneID" id="117564121"/>
<dbReference type="PRINTS" id="PR00678">
    <property type="entry name" value="PI3KINASEP85"/>
</dbReference>
<dbReference type="FunFam" id="3.30.505.10:FF:000100">
    <property type="entry name" value="phosphatidylinositol 3-kinase regulatory subunit gamma"/>
    <property type="match status" value="1"/>
</dbReference>
<feature type="domain" description="SH2" evidence="5">
    <location>
        <begin position="350"/>
        <end position="443"/>
    </location>
</feature>
<keyword evidence="6" id="KW-1185">Reference proteome</keyword>
<evidence type="ECO:0000313" key="7">
    <source>
        <dbReference type="RefSeq" id="XP_034098669.1"/>
    </source>
</evidence>
<feature type="domain" description="SH2" evidence="5">
    <location>
        <begin position="31"/>
        <end position="125"/>
    </location>
</feature>
<dbReference type="PROSITE" id="PS50001">
    <property type="entry name" value="SH2"/>
    <property type="match status" value="2"/>
</dbReference>
<evidence type="ECO:0000256" key="4">
    <source>
        <dbReference type="SAM" id="MobiDB-lite"/>
    </source>
</evidence>
<keyword evidence="3" id="KW-0175">Coiled coil</keyword>
<evidence type="ECO:0000256" key="1">
    <source>
        <dbReference type="ARBA" id="ARBA00022999"/>
    </source>
</evidence>
<feature type="coiled-coil region" evidence="3">
    <location>
        <begin position="447"/>
        <end position="476"/>
    </location>
</feature>
<name>A0A6P8W5G0_DROAB</name>
<dbReference type="GO" id="GO:0046854">
    <property type="term" value="P:phosphatidylinositol phosphate biosynthetic process"/>
    <property type="evidence" value="ECO:0007669"/>
    <property type="project" value="TreeGrafter"/>
</dbReference>
<dbReference type="Gene3D" id="1.10.287.1490">
    <property type="match status" value="2"/>
</dbReference>
<dbReference type="Proteomes" id="UP000515160">
    <property type="component" value="Chromosome 2L"/>
</dbReference>
<dbReference type="Gene3D" id="3.30.505.10">
    <property type="entry name" value="SH2 domain"/>
    <property type="match status" value="2"/>
</dbReference>
<keyword evidence="1 2" id="KW-0727">SH2 domain</keyword>
<dbReference type="FunFam" id="3.30.505.10:FF:000080">
    <property type="entry name" value="Pi3K21B, isoform C"/>
    <property type="match status" value="1"/>
</dbReference>